<keyword evidence="1" id="KW-0433">Leucine-rich repeat</keyword>
<protein>
    <submittedName>
        <fullName evidence="8">LRRNT domain-containing protein</fullName>
    </submittedName>
</protein>
<dbReference type="GO" id="GO:0005886">
    <property type="term" value="C:plasma membrane"/>
    <property type="evidence" value="ECO:0007669"/>
    <property type="project" value="TreeGrafter"/>
</dbReference>
<reference evidence="6 7" key="2">
    <citation type="submission" date="2018-11" db="EMBL/GenBank/DDBJ databases">
        <authorList>
            <consortium name="Pathogen Informatics"/>
        </authorList>
    </citation>
    <scope>NUCLEOTIDE SEQUENCE [LARGE SCALE GENOMIC DNA]</scope>
</reference>
<dbReference type="PANTHER" id="PTHR24369">
    <property type="entry name" value="ANTIGEN BSP, PUTATIVE-RELATED"/>
    <property type="match status" value="1"/>
</dbReference>
<dbReference type="InterPro" id="IPR000372">
    <property type="entry name" value="LRRNT"/>
</dbReference>
<dbReference type="Gene3D" id="3.80.10.10">
    <property type="entry name" value="Ribonuclease Inhibitor"/>
    <property type="match status" value="1"/>
</dbReference>
<evidence type="ECO:0000256" key="2">
    <source>
        <dbReference type="ARBA" id="ARBA00022729"/>
    </source>
</evidence>
<evidence type="ECO:0000256" key="4">
    <source>
        <dbReference type="SAM" id="SignalP"/>
    </source>
</evidence>
<dbReference type="SUPFAM" id="SSF52058">
    <property type="entry name" value="L domain-like"/>
    <property type="match status" value="1"/>
</dbReference>
<evidence type="ECO:0000313" key="7">
    <source>
        <dbReference type="Proteomes" id="UP000050794"/>
    </source>
</evidence>
<dbReference type="Pfam" id="PF01462">
    <property type="entry name" value="LRRNT"/>
    <property type="match status" value="1"/>
</dbReference>
<keyword evidence="2 4" id="KW-0732">Signal</keyword>
<dbReference type="Proteomes" id="UP000050794">
    <property type="component" value="Unassembled WGS sequence"/>
</dbReference>
<name>A0A183USY2_TOXCA</name>
<dbReference type="WBParaSite" id="TCNE_0001160201-mRNA-1">
    <property type="protein sequence ID" value="TCNE_0001160201-mRNA-1"/>
    <property type="gene ID" value="TCNE_0001160201"/>
</dbReference>
<keyword evidence="7" id="KW-1185">Reference proteome</keyword>
<evidence type="ECO:0000256" key="3">
    <source>
        <dbReference type="ARBA" id="ARBA00022737"/>
    </source>
</evidence>
<feature type="chain" id="PRO_5044553379" evidence="4">
    <location>
        <begin position="47"/>
        <end position="103"/>
    </location>
</feature>
<feature type="domain" description="LRRNT" evidence="5">
    <location>
        <begin position="46"/>
        <end position="78"/>
    </location>
</feature>
<evidence type="ECO:0000313" key="6">
    <source>
        <dbReference type="EMBL" id="VDM42923.1"/>
    </source>
</evidence>
<dbReference type="InterPro" id="IPR032675">
    <property type="entry name" value="LRR_dom_sf"/>
</dbReference>
<feature type="signal peptide" evidence="4">
    <location>
        <begin position="1"/>
        <end position="46"/>
    </location>
</feature>
<accession>A0A183USY2</accession>
<dbReference type="AlphaFoldDB" id="A0A183USY2"/>
<dbReference type="PANTHER" id="PTHR24369:SF210">
    <property type="entry name" value="CHAOPTIN-RELATED"/>
    <property type="match status" value="1"/>
</dbReference>
<organism evidence="7 8">
    <name type="scientific">Toxocara canis</name>
    <name type="common">Canine roundworm</name>
    <dbReference type="NCBI Taxonomy" id="6265"/>
    <lineage>
        <taxon>Eukaryota</taxon>
        <taxon>Metazoa</taxon>
        <taxon>Ecdysozoa</taxon>
        <taxon>Nematoda</taxon>
        <taxon>Chromadorea</taxon>
        <taxon>Rhabditida</taxon>
        <taxon>Spirurina</taxon>
        <taxon>Ascaridomorpha</taxon>
        <taxon>Ascaridoidea</taxon>
        <taxon>Toxocaridae</taxon>
        <taxon>Toxocara</taxon>
    </lineage>
</organism>
<evidence type="ECO:0000313" key="8">
    <source>
        <dbReference type="WBParaSite" id="TCNE_0001160201-mRNA-1"/>
    </source>
</evidence>
<proteinExistence type="predicted"/>
<evidence type="ECO:0000256" key="1">
    <source>
        <dbReference type="ARBA" id="ARBA00022614"/>
    </source>
</evidence>
<evidence type="ECO:0000259" key="5">
    <source>
        <dbReference type="SMART" id="SM00013"/>
    </source>
</evidence>
<gene>
    <name evidence="6" type="ORF">TCNE_LOCUS11602</name>
</gene>
<dbReference type="InterPro" id="IPR050541">
    <property type="entry name" value="LRR_TM_domain-containing"/>
</dbReference>
<sequence>MLMQDEIGAGWAERRGAVGRCNMAAREGHQMLLLGVVVLFIPVAVPCPNLCSCSQNTVICTGQGLTRIPAGIPTDTHRLQLMDNHIHMIEDNAFDNLLQLERL</sequence>
<keyword evidence="3" id="KW-0677">Repeat</keyword>
<dbReference type="SMART" id="SM00013">
    <property type="entry name" value="LRRNT"/>
    <property type="match status" value="1"/>
</dbReference>
<dbReference type="EMBL" id="UYWY01020920">
    <property type="protein sequence ID" value="VDM42923.1"/>
    <property type="molecule type" value="Genomic_DNA"/>
</dbReference>
<reference evidence="8" key="1">
    <citation type="submission" date="2016-06" db="UniProtKB">
        <authorList>
            <consortium name="WormBaseParasite"/>
        </authorList>
    </citation>
    <scope>IDENTIFICATION</scope>
</reference>